<accession>A0ABQ9S8T3</accession>
<organism evidence="3 4">
    <name type="scientific">Colletotrichum paranaense</name>
    <dbReference type="NCBI Taxonomy" id="1914294"/>
    <lineage>
        <taxon>Eukaryota</taxon>
        <taxon>Fungi</taxon>
        <taxon>Dikarya</taxon>
        <taxon>Ascomycota</taxon>
        <taxon>Pezizomycotina</taxon>
        <taxon>Sordariomycetes</taxon>
        <taxon>Hypocreomycetidae</taxon>
        <taxon>Glomerellales</taxon>
        <taxon>Glomerellaceae</taxon>
        <taxon>Colletotrichum</taxon>
        <taxon>Colletotrichum acutatum species complex</taxon>
    </lineage>
</organism>
<proteinExistence type="predicted"/>
<feature type="domain" description="HNH nuclease" evidence="2">
    <location>
        <begin position="260"/>
        <end position="315"/>
    </location>
</feature>
<evidence type="ECO:0000256" key="1">
    <source>
        <dbReference type="SAM" id="MobiDB-lite"/>
    </source>
</evidence>
<reference evidence="3 4" key="1">
    <citation type="submission" date="2016-10" db="EMBL/GenBank/DDBJ databases">
        <title>The genome sequence of Colletotrichum fioriniae PJ7.</title>
        <authorList>
            <person name="Baroncelli R."/>
        </authorList>
    </citation>
    <scope>NUCLEOTIDE SEQUENCE [LARGE SCALE GENOMIC DNA]</scope>
    <source>
        <strain evidence="3 4">IMI 384185</strain>
    </source>
</reference>
<feature type="region of interest" description="Disordered" evidence="1">
    <location>
        <begin position="1"/>
        <end position="78"/>
    </location>
</feature>
<keyword evidence="4" id="KW-1185">Reference proteome</keyword>
<feature type="region of interest" description="Disordered" evidence="1">
    <location>
        <begin position="496"/>
        <end position="538"/>
    </location>
</feature>
<protein>
    <recommendedName>
        <fullName evidence="2">HNH nuclease domain-containing protein</fullName>
    </recommendedName>
</protein>
<feature type="compositionally biased region" description="Basic residues" evidence="1">
    <location>
        <begin position="1"/>
        <end position="13"/>
    </location>
</feature>
<dbReference type="RefSeq" id="XP_060345069.1">
    <property type="nucleotide sequence ID" value="XM_060496284.1"/>
</dbReference>
<evidence type="ECO:0000259" key="2">
    <source>
        <dbReference type="Pfam" id="PF13391"/>
    </source>
</evidence>
<dbReference type="GeneID" id="85380183"/>
<dbReference type="InterPro" id="IPR003615">
    <property type="entry name" value="HNH_nuc"/>
</dbReference>
<feature type="compositionally biased region" description="Acidic residues" evidence="1">
    <location>
        <begin position="528"/>
        <end position="538"/>
    </location>
</feature>
<sequence>MTKNRKGKSKAKVSSRDSSSQSGPSIPPRTTSSAESAINIPKRTGSVKGTDSSSKPVFGVMVGPNLVPERSSSKRKASWDVETLSSMSKVDLLKELKSNISKEEAQRKRLKPSTSHDSQFWKDCANHEGLKAYRVGVEAHLEFLDSKAKGRTKDWGEWIDSQNGQTFEIRHLAHQQRIGLLSKQAESMRADSLNTRIRDKLVELFVSSKLGLDATLAGIGSRRSTDQQKFKKKMLNAYCPKSLRPSRDSVWEPVLHKWVETPLCKAAHLYPWSQLHSMDLIFGSEGPRDIFSPKNGLILHTKIEWALDHGVIAIVPDVDLDPKNPDFPLEDQEEREERLRNWENGNVKDYKVIVVDKDHERAKELQNLGGDFITLNDLHGRKLEFLNGFRPRARYIWWQFYSSITKASWKMKALGQEDRDLMQKEILKATRFWGSPGPYVTEGILSSFAKTIGHSVESLHDSMAGKGDTEADDAALAALTAQATEGDYKLIKLLETSDPNGEDFEYSEEEEEEEEEEEDKLHYKGDSDYDGDGDGDLN</sequence>
<comment type="caution">
    <text evidence="3">The sequence shown here is derived from an EMBL/GenBank/DDBJ whole genome shotgun (WGS) entry which is preliminary data.</text>
</comment>
<dbReference type="Proteomes" id="UP001241169">
    <property type="component" value="Unassembled WGS sequence"/>
</dbReference>
<gene>
    <name evidence="3" type="ORF">CPAR01_12026</name>
</gene>
<dbReference type="EMBL" id="MOPA01000010">
    <property type="protein sequence ID" value="KAK1529714.1"/>
    <property type="molecule type" value="Genomic_DNA"/>
</dbReference>
<evidence type="ECO:0000313" key="3">
    <source>
        <dbReference type="EMBL" id="KAK1529714.1"/>
    </source>
</evidence>
<name>A0ABQ9S8T3_9PEZI</name>
<dbReference type="Pfam" id="PF13391">
    <property type="entry name" value="HNH_2"/>
    <property type="match status" value="1"/>
</dbReference>
<feature type="compositionally biased region" description="Acidic residues" evidence="1">
    <location>
        <begin position="500"/>
        <end position="518"/>
    </location>
</feature>
<evidence type="ECO:0000313" key="4">
    <source>
        <dbReference type="Proteomes" id="UP001241169"/>
    </source>
</evidence>